<evidence type="ECO:0000313" key="3">
    <source>
        <dbReference type="EMBL" id="KAG2950674.1"/>
    </source>
</evidence>
<dbReference type="Proteomes" id="UP000736787">
    <property type="component" value="Unassembled WGS sequence"/>
</dbReference>
<feature type="compositionally biased region" description="Low complexity" evidence="1">
    <location>
        <begin position="123"/>
        <end position="137"/>
    </location>
</feature>
<dbReference type="Proteomes" id="UP000735874">
    <property type="component" value="Unassembled WGS sequence"/>
</dbReference>
<dbReference type="AlphaFoldDB" id="A0A8T0ZRI1"/>
<gene>
    <name evidence="2" type="ORF">PC113_g4143</name>
    <name evidence="3" type="ORF">PC117_g4276</name>
</gene>
<reference evidence="2" key="1">
    <citation type="submission" date="2018-10" db="EMBL/GenBank/DDBJ databases">
        <title>Effector identification in a new, highly contiguous assembly of the strawberry crown rot pathogen Phytophthora cactorum.</title>
        <authorList>
            <person name="Armitage A.D."/>
            <person name="Nellist C.F."/>
            <person name="Bates H."/>
            <person name="Vickerstaff R.J."/>
            <person name="Harrison R.J."/>
        </authorList>
    </citation>
    <scope>NUCLEOTIDE SEQUENCE</scope>
    <source>
        <strain evidence="2">15-7</strain>
        <strain evidence="3">4040</strain>
    </source>
</reference>
<dbReference type="EMBL" id="RCMG01000068">
    <property type="protein sequence ID" value="KAG2864934.1"/>
    <property type="molecule type" value="Genomic_DNA"/>
</dbReference>
<comment type="caution">
    <text evidence="2">The sequence shown here is derived from an EMBL/GenBank/DDBJ whole genome shotgun (WGS) entry which is preliminary data.</text>
</comment>
<organism evidence="2 4">
    <name type="scientific">Phytophthora cactorum</name>
    <dbReference type="NCBI Taxonomy" id="29920"/>
    <lineage>
        <taxon>Eukaryota</taxon>
        <taxon>Sar</taxon>
        <taxon>Stramenopiles</taxon>
        <taxon>Oomycota</taxon>
        <taxon>Peronosporomycetes</taxon>
        <taxon>Peronosporales</taxon>
        <taxon>Peronosporaceae</taxon>
        <taxon>Phytophthora</taxon>
    </lineage>
</organism>
<protein>
    <submittedName>
        <fullName evidence="2">Uncharacterized protein</fullName>
    </submittedName>
</protein>
<dbReference type="EMBL" id="RCMK01000066">
    <property type="protein sequence ID" value="KAG2950674.1"/>
    <property type="molecule type" value="Genomic_DNA"/>
</dbReference>
<proteinExistence type="predicted"/>
<accession>A0A8T0ZRI1</accession>
<evidence type="ECO:0000256" key="1">
    <source>
        <dbReference type="SAM" id="MobiDB-lite"/>
    </source>
</evidence>
<evidence type="ECO:0000313" key="2">
    <source>
        <dbReference type="EMBL" id="KAG2864934.1"/>
    </source>
</evidence>
<sequence>MFTANKVMLAIGGQRAITEHGVWQQRATRRREGCGEEEWQDDQARRLRGACHMKWKWGTTLRRRASVCIWLPGVYQAVCVSGCCGSAAGLVHVREVTGQGLQNGREGREQLGSEESALLSAINQSNSTTSRSLTSTNPGHQRRYKIPR</sequence>
<evidence type="ECO:0000313" key="4">
    <source>
        <dbReference type="Proteomes" id="UP000735874"/>
    </source>
</evidence>
<name>A0A8T0ZRI1_9STRA</name>
<feature type="region of interest" description="Disordered" evidence="1">
    <location>
        <begin position="123"/>
        <end position="148"/>
    </location>
</feature>